<dbReference type="Proteomes" id="UP001281761">
    <property type="component" value="Unassembled WGS sequence"/>
</dbReference>
<keyword evidence="2" id="KW-1185">Reference proteome</keyword>
<organism evidence="1 2">
    <name type="scientific">Blattamonas nauphoetae</name>
    <dbReference type="NCBI Taxonomy" id="2049346"/>
    <lineage>
        <taxon>Eukaryota</taxon>
        <taxon>Metamonada</taxon>
        <taxon>Preaxostyla</taxon>
        <taxon>Oxymonadida</taxon>
        <taxon>Blattamonas</taxon>
    </lineage>
</organism>
<dbReference type="EMBL" id="JARBJD010000012">
    <property type="protein sequence ID" value="KAK2962192.1"/>
    <property type="molecule type" value="Genomic_DNA"/>
</dbReference>
<sequence length="181" mass="20808">MVFEVEIAQDATTFQVPQSSINQINIYYNPRNGDMRHFGNFIVETFVSYSQIWRSINQYYIDGTQNIIPIKQMYPQQIADMINTVSGCTNEGFRFWFEFEPNAMRQKQYLIMTFIPSAVPATLLNILQHVNTFLGTRDIIKQKALYFGVSTQSFLQNNPQSQMPSIYIQTVQPGNLPASGP</sequence>
<gene>
    <name evidence="1" type="ORF">BLNAU_2852</name>
</gene>
<evidence type="ECO:0000313" key="2">
    <source>
        <dbReference type="Proteomes" id="UP001281761"/>
    </source>
</evidence>
<protein>
    <submittedName>
        <fullName evidence="1">Uncharacterized protein</fullName>
    </submittedName>
</protein>
<reference evidence="1 2" key="1">
    <citation type="journal article" date="2022" name="bioRxiv">
        <title>Genomics of Preaxostyla Flagellates Illuminates Evolutionary Transitions and the Path Towards Mitochondrial Loss.</title>
        <authorList>
            <person name="Novak L.V.F."/>
            <person name="Treitli S.C."/>
            <person name="Pyrih J."/>
            <person name="Halakuc P."/>
            <person name="Pipaliya S.V."/>
            <person name="Vacek V."/>
            <person name="Brzon O."/>
            <person name="Soukal P."/>
            <person name="Eme L."/>
            <person name="Dacks J.B."/>
            <person name="Karnkowska A."/>
            <person name="Elias M."/>
            <person name="Hampl V."/>
        </authorList>
    </citation>
    <scope>NUCLEOTIDE SEQUENCE [LARGE SCALE GENOMIC DNA]</scope>
    <source>
        <strain evidence="1">NAU3</strain>
        <tissue evidence="1">Gut</tissue>
    </source>
</reference>
<comment type="caution">
    <text evidence="1">The sequence shown here is derived from an EMBL/GenBank/DDBJ whole genome shotgun (WGS) entry which is preliminary data.</text>
</comment>
<accession>A0ABQ9YEJ3</accession>
<name>A0ABQ9YEJ3_9EUKA</name>
<proteinExistence type="predicted"/>
<evidence type="ECO:0000313" key="1">
    <source>
        <dbReference type="EMBL" id="KAK2962192.1"/>
    </source>
</evidence>